<evidence type="ECO:0000313" key="4">
    <source>
        <dbReference type="Proteomes" id="UP001303046"/>
    </source>
</evidence>
<dbReference type="InterPro" id="IPR052140">
    <property type="entry name" value="Dev_Signal_Hedgehog-like"/>
</dbReference>
<proteinExistence type="predicted"/>
<evidence type="ECO:0000256" key="1">
    <source>
        <dbReference type="ARBA" id="ARBA00022473"/>
    </source>
</evidence>
<reference evidence="3 4" key="1">
    <citation type="submission" date="2023-08" db="EMBL/GenBank/DDBJ databases">
        <title>A Necator americanus chromosomal reference genome.</title>
        <authorList>
            <person name="Ilik V."/>
            <person name="Petrzelkova K.J."/>
            <person name="Pardy F."/>
            <person name="Fuh T."/>
            <person name="Niatou-Singa F.S."/>
            <person name="Gouil Q."/>
            <person name="Baker L."/>
            <person name="Ritchie M.E."/>
            <person name="Jex A.R."/>
            <person name="Gazzola D."/>
            <person name="Li H."/>
            <person name="Toshio Fujiwara R."/>
            <person name="Zhan B."/>
            <person name="Aroian R.V."/>
            <person name="Pafco B."/>
            <person name="Schwarz E.M."/>
        </authorList>
    </citation>
    <scope>NUCLEOTIDE SEQUENCE [LARGE SCALE GENOMIC DNA]</scope>
    <source>
        <strain evidence="3 4">Aroian</strain>
        <tissue evidence="3">Whole animal</tissue>
    </source>
</reference>
<dbReference type="PANTHER" id="PTHR46706">
    <property type="entry name" value="PROTEIN QUA-1-RELATED"/>
    <property type="match status" value="1"/>
</dbReference>
<keyword evidence="1" id="KW-0217">Developmental protein</keyword>
<evidence type="ECO:0000313" key="3">
    <source>
        <dbReference type="EMBL" id="KAK6759392.1"/>
    </source>
</evidence>
<protein>
    <submittedName>
        <fullName evidence="3">Uncharacterized protein</fullName>
    </submittedName>
</protein>
<dbReference type="Proteomes" id="UP001303046">
    <property type="component" value="Unassembled WGS sequence"/>
</dbReference>
<comment type="caution">
    <text evidence="3">The sequence shown here is derived from an EMBL/GenBank/DDBJ whole genome shotgun (WGS) entry which is preliminary data.</text>
</comment>
<name>A0ABR1E9L8_NECAM</name>
<organism evidence="3 4">
    <name type="scientific">Necator americanus</name>
    <name type="common">Human hookworm</name>
    <dbReference type="NCBI Taxonomy" id="51031"/>
    <lineage>
        <taxon>Eukaryota</taxon>
        <taxon>Metazoa</taxon>
        <taxon>Ecdysozoa</taxon>
        <taxon>Nematoda</taxon>
        <taxon>Chromadorea</taxon>
        <taxon>Rhabditida</taxon>
        <taxon>Rhabditina</taxon>
        <taxon>Rhabditomorpha</taxon>
        <taxon>Strongyloidea</taxon>
        <taxon>Ancylostomatidae</taxon>
        <taxon>Bunostominae</taxon>
        <taxon>Necator</taxon>
    </lineage>
</organism>
<keyword evidence="4" id="KW-1185">Reference proteome</keyword>
<sequence length="445" mass="48531">MLQITLCLLTFNFIRISLASYCGQAAIPFTFQVLHSGLPVLGCARPKCFGWNANGTRAGETAQFYRIDGKEDGYLRRSDQLIRSPFRNPNMTPRVAKCEEKFSEQGCAPGQWLGGIAPRGLIQGATGMQVRCCWYAPLLDSEDRGIAMVTNGQLVIGGEVMDGRDLNGFDYIADVKAETTKQGNVVYAVSVRRMECKDEDDEYTLDPQVSQNAVMQNLDGEARTANMRSIDINPAAPQIPVQGPVYAAQPPKAASPYDLQLQPNYGVTPAPAPRYVLSQGTNVVNGYQLQTIDSVPAGYQPIMQSQQYAVVQNPQAPAMHAVVVQTYPQYDQVPAPPQQGAQPLGNILNPSVNPLMASPQQMPVLLQQPQPLAGLFQQHSQPQLQPQQVVLPISTTPLPILPPLTFPTLDQIPKIDIPSVEDVENVIPPVQKAILTTVAKFFGVL</sequence>
<accession>A0ABR1E9L8</accession>
<gene>
    <name evidence="3" type="primary">Necator_chrX.g21313</name>
    <name evidence="3" type="ORF">RB195_021152</name>
</gene>
<feature type="chain" id="PRO_5046814056" evidence="2">
    <location>
        <begin position="20"/>
        <end position="445"/>
    </location>
</feature>
<dbReference type="EMBL" id="JAVFWL010000006">
    <property type="protein sequence ID" value="KAK6759392.1"/>
    <property type="molecule type" value="Genomic_DNA"/>
</dbReference>
<feature type="signal peptide" evidence="2">
    <location>
        <begin position="1"/>
        <end position="19"/>
    </location>
</feature>
<dbReference type="PANTHER" id="PTHR46706:SF12">
    <property type="entry name" value="PROTEIN QUA-1-RELATED"/>
    <property type="match status" value="1"/>
</dbReference>
<keyword evidence="2" id="KW-0732">Signal</keyword>
<evidence type="ECO:0000256" key="2">
    <source>
        <dbReference type="SAM" id="SignalP"/>
    </source>
</evidence>